<accession>A0AAD8T4Y7</accession>
<keyword evidence="3" id="KW-1185">Reference proteome</keyword>
<name>A0AAD8T4Y7_LOLMU</name>
<evidence type="ECO:0000259" key="1">
    <source>
        <dbReference type="Pfam" id="PF03478"/>
    </source>
</evidence>
<dbReference type="EMBL" id="JAUUTY010000003">
    <property type="protein sequence ID" value="KAK1670122.1"/>
    <property type="molecule type" value="Genomic_DNA"/>
</dbReference>
<dbReference type="Proteomes" id="UP001231189">
    <property type="component" value="Unassembled WGS sequence"/>
</dbReference>
<dbReference type="PANTHER" id="PTHR33165">
    <property type="entry name" value="F-BOX DOMAIN CONTAINING PROTEIN-LIKE-RELATED"/>
    <property type="match status" value="1"/>
</dbReference>
<dbReference type="InterPro" id="IPR005174">
    <property type="entry name" value="KIB1-4_b-propeller"/>
</dbReference>
<evidence type="ECO:0000313" key="3">
    <source>
        <dbReference type="Proteomes" id="UP001231189"/>
    </source>
</evidence>
<evidence type="ECO:0000313" key="2">
    <source>
        <dbReference type="EMBL" id="KAK1670122.1"/>
    </source>
</evidence>
<protein>
    <recommendedName>
        <fullName evidence="1">KIB1-4 beta-propeller domain-containing protein</fullName>
    </recommendedName>
</protein>
<gene>
    <name evidence="2" type="ORF">QYE76_058281</name>
</gene>
<organism evidence="2 3">
    <name type="scientific">Lolium multiflorum</name>
    <name type="common">Italian ryegrass</name>
    <name type="synonym">Lolium perenne subsp. multiflorum</name>
    <dbReference type="NCBI Taxonomy" id="4521"/>
    <lineage>
        <taxon>Eukaryota</taxon>
        <taxon>Viridiplantae</taxon>
        <taxon>Streptophyta</taxon>
        <taxon>Embryophyta</taxon>
        <taxon>Tracheophyta</taxon>
        <taxon>Spermatophyta</taxon>
        <taxon>Magnoliopsida</taxon>
        <taxon>Liliopsida</taxon>
        <taxon>Poales</taxon>
        <taxon>Poaceae</taxon>
        <taxon>BOP clade</taxon>
        <taxon>Pooideae</taxon>
        <taxon>Poodae</taxon>
        <taxon>Poeae</taxon>
        <taxon>Poeae Chloroplast Group 2 (Poeae type)</taxon>
        <taxon>Loliodinae</taxon>
        <taxon>Loliinae</taxon>
        <taxon>Lolium</taxon>
    </lineage>
</organism>
<dbReference type="Pfam" id="PF03478">
    <property type="entry name" value="Beta-prop_KIB1-4"/>
    <property type="match status" value="1"/>
</dbReference>
<proteinExistence type="predicted"/>
<dbReference type="AlphaFoldDB" id="A0AAD8T4Y7"/>
<sequence length="391" mass="44449">MASPPTVDWKCLPDDLIRKISDCFVATDDLDFYMDFRAVCAAWRRVTDDPRADGKNPRFLPTSWIMLRREGSTLPDAPITFVNTTTGRFLRKSMTCLRRYFFVGASPNGLLVLGERAPPYETRVLNPFTGAVVNFKAPIPADMVQDVIVMPSPMMVFIFTGPHKYSVSWADQSSESFKERELIMDYPSDDLCLWNMTHFADQIYLANMYGSIISTSTVREEATMTTAILGPTLEDCSSDMERKRGYYLVKSDGELLLVLNRRKSTGPVVYKVDTVNNVLIPVWSIGNRALFVSPYRSLSVDARKFTTVESGTIYYTGSFRACDYQNGGWKKKKVGYISLVSLEDRCRPPTVPQLFVDYCKDFDVSELEMMLRRNKHSYYSSDGSEYDGITE</sequence>
<comment type="caution">
    <text evidence="2">The sequence shown here is derived from an EMBL/GenBank/DDBJ whole genome shotgun (WGS) entry which is preliminary data.</text>
</comment>
<feature type="domain" description="KIB1-4 beta-propeller" evidence="1">
    <location>
        <begin position="96"/>
        <end position="325"/>
    </location>
</feature>
<dbReference type="PANTHER" id="PTHR33165:SF62">
    <property type="entry name" value="DUF295 DOMAIN-CONTAINING PROTEIN"/>
    <property type="match status" value="1"/>
</dbReference>
<reference evidence="2" key="1">
    <citation type="submission" date="2023-07" db="EMBL/GenBank/DDBJ databases">
        <title>A chromosome-level genome assembly of Lolium multiflorum.</title>
        <authorList>
            <person name="Chen Y."/>
            <person name="Copetti D."/>
            <person name="Kolliker R."/>
            <person name="Studer B."/>
        </authorList>
    </citation>
    <scope>NUCLEOTIDE SEQUENCE</scope>
    <source>
        <strain evidence="2">02402/16</strain>
        <tissue evidence="2">Leaf</tissue>
    </source>
</reference>